<name>A0A4S8LX27_DENBC</name>
<keyword evidence="3" id="KW-1185">Reference proteome</keyword>
<evidence type="ECO:0000313" key="3">
    <source>
        <dbReference type="Proteomes" id="UP000297245"/>
    </source>
</evidence>
<protein>
    <submittedName>
        <fullName evidence="2">Uncharacterized protein</fullName>
    </submittedName>
</protein>
<keyword evidence="1" id="KW-0472">Membrane</keyword>
<organism evidence="2 3">
    <name type="scientific">Dendrothele bispora (strain CBS 962.96)</name>
    <dbReference type="NCBI Taxonomy" id="1314807"/>
    <lineage>
        <taxon>Eukaryota</taxon>
        <taxon>Fungi</taxon>
        <taxon>Dikarya</taxon>
        <taxon>Basidiomycota</taxon>
        <taxon>Agaricomycotina</taxon>
        <taxon>Agaricomycetes</taxon>
        <taxon>Agaricomycetidae</taxon>
        <taxon>Agaricales</taxon>
        <taxon>Agaricales incertae sedis</taxon>
        <taxon>Dendrothele</taxon>
    </lineage>
</organism>
<evidence type="ECO:0000313" key="2">
    <source>
        <dbReference type="EMBL" id="THU94219.1"/>
    </source>
</evidence>
<keyword evidence="1" id="KW-1133">Transmembrane helix</keyword>
<sequence>MASVTFLLFLRFRAIYLHRRSLIALFFAIWLGNVACIAMSLFVYSGFNSLEFGTSTYCVGIGYKPQYATIASLGPLVHDTCVFLAISYQLFQSGLSDITVKETPLGHYVLGRNLPHFSRALFINGQMLYLITVIGSTSAIILGSIPSVLQLAYRQILFLPQAALLSSVACRIFRNVRLRGVFNQSDSVSDLNKYTIHNSGSTSQPGGSTV</sequence>
<dbReference type="AlphaFoldDB" id="A0A4S8LX27"/>
<feature type="transmembrane region" description="Helical" evidence="1">
    <location>
        <begin position="127"/>
        <end position="149"/>
    </location>
</feature>
<dbReference type="OrthoDB" id="3038990at2759"/>
<proteinExistence type="predicted"/>
<evidence type="ECO:0000256" key="1">
    <source>
        <dbReference type="SAM" id="Phobius"/>
    </source>
</evidence>
<accession>A0A4S8LX27</accession>
<reference evidence="2 3" key="1">
    <citation type="journal article" date="2019" name="Nat. Ecol. Evol.">
        <title>Megaphylogeny resolves global patterns of mushroom evolution.</title>
        <authorList>
            <person name="Varga T."/>
            <person name="Krizsan K."/>
            <person name="Foldi C."/>
            <person name="Dima B."/>
            <person name="Sanchez-Garcia M."/>
            <person name="Sanchez-Ramirez S."/>
            <person name="Szollosi G.J."/>
            <person name="Szarkandi J.G."/>
            <person name="Papp V."/>
            <person name="Albert L."/>
            <person name="Andreopoulos W."/>
            <person name="Angelini C."/>
            <person name="Antonin V."/>
            <person name="Barry K.W."/>
            <person name="Bougher N.L."/>
            <person name="Buchanan P."/>
            <person name="Buyck B."/>
            <person name="Bense V."/>
            <person name="Catcheside P."/>
            <person name="Chovatia M."/>
            <person name="Cooper J."/>
            <person name="Damon W."/>
            <person name="Desjardin D."/>
            <person name="Finy P."/>
            <person name="Geml J."/>
            <person name="Haridas S."/>
            <person name="Hughes K."/>
            <person name="Justo A."/>
            <person name="Karasinski D."/>
            <person name="Kautmanova I."/>
            <person name="Kiss B."/>
            <person name="Kocsube S."/>
            <person name="Kotiranta H."/>
            <person name="LaButti K.M."/>
            <person name="Lechner B.E."/>
            <person name="Liimatainen K."/>
            <person name="Lipzen A."/>
            <person name="Lukacs Z."/>
            <person name="Mihaltcheva S."/>
            <person name="Morgado L.N."/>
            <person name="Niskanen T."/>
            <person name="Noordeloos M.E."/>
            <person name="Ohm R.A."/>
            <person name="Ortiz-Santana B."/>
            <person name="Ovrebo C."/>
            <person name="Racz N."/>
            <person name="Riley R."/>
            <person name="Savchenko A."/>
            <person name="Shiryaev A."/>
            <person name="Soop K."/>
            <person name="Spirin V."/>
            <person name="Szebenyi C."/>
            <person name="Tomsovsky M."/>
            <person name="Tulloss R.E."/>
            <person name="Uehling J."/>
            <person name="Grigoriev I.V."/>
            <person name="Vagvolgyi C."/>
            <person name="Papp T."/>
            <person name="Martin F.M."/>
            <person name="Miettinen O."/>
            <person name="Hibbett D.S."/>
            <person name="Nagy L.G."/>
        </authorList>
    </citation>
    <scope>NUCLEOTIDE SEQUENCE [LARGE SCALE GENOMIC DNA]</scope>
    <source>
        <strain evidence="2 3">CBS 962.96</strain>
    </source>
</reference>
<feature type="transmembrane region" description="Helical" evidence="1">
    <location>
        <begin position="21"/>
        <end position="47"/>
    </location>
</feature>
<dbReference type="EMBL" id="ML179229">
    <property type="protein sequence ID" value="THU94219.1"/>
    <property type="molecule type" value="Genomic_DNA"/>
</dbReference>
<gene>
    <name evidence="2" type="ORF">K435DRAFT_860757</name>
</gene>
<keyword evidence="1" id="KW-0812">Transmembrane</keyword>
<dbReference type="Proteomes" id="UP000297245">
    <property type="component" value="Unassembled WGS sequence"/>
</dbReference>